<protein>
    <submittedName>
        <fullName evidence="2">Uncharacterized protein</fullName>
    </submittedName>
</protein>
<comment type="caution">
    <text evidence="2">The sequence shown here is derived from an EMBL/GenBank/DDBJ whole genome shotgun (WGS) entry which is preliminary data.</text>
</comment>
<evidence type="ECO:0000313" key="2">
    <source>
        <dbReference type="EMBL" id="OWZ14365.1"/>
    </source>
</evidence>
<dbReference type="EMBL" id="NBNE01001353">
    <property type="protein sequence ID" value="OWZ14365.1"/>
    <property type="molecule type" value="Genomic_DNA"/>
</dbReference>
<organism evidence="2 3">
    <name type="scientific">Phytophthora megakarya</name>
    <dbReference type="NCBI Taxonomy" id="4795"/>
    <lineage>
        <taxon>Eukaryota</taxon>
        <taxon>Sar</taxon>
        <taxon>Stramenopiles</taxon>
        <taxon>Oomycota</taxon>
        <taxon>Peronosporomycetes</taxon>
        <taxon>Peronosporales</taxon>
        <taxon>Peronosporaceae</taxon>
        <taxon>Phytophthora</taxon>
    </lineage>
</organism>
<sequence length="168" mass="18687">MAANRRPTSLPPVRSICSSLLVPIRRHQRKDTICKHRAILDQPYLVISWGYSVGLHTGNKLSVCGMQKLSPPPVDQPVTTAILQRIRASCNYQDTHDCVLWGTAVVGFFFLLRRSECLAEGNVLNPTSPAASTSSSCPNTGPQHIRSRKRQPSLSFPVEANRIRQEKK</sequence>
<proteinExistence type="predicted"/>
<keyword evidence="3" id="KW-1185">Reference proteome</keyword>
<dbReference type="OrthoDB" id="167975at2759"/>
<feature type="region of interest" description="Disordered" evidence="1">
    <location>
        <begin position="126"/>
        <end position="168"/>
    </location>
</feature>
<dbReference type="AlphaFoldDB" id="A0A225W9U7"/>
<reference evidence="3" key="1">
    <citation type="submission" date="2017-03" db="EMBL/GenBank/DDBJ databases">
        <title>Phytopthora megakarya and P. palmivora, two closely related causual agents of cacao black pod achieved similar genome size and gene model numbers by different mechanisms.</title>
        <authorList>
            <person name="Ali S."/>
            <person name="Shao J."/>
            <person name="Larry D.J."/>
            <person name="Kronmiller B."/>
            <person name="Shen D."/>
            <person name="Strem M.D."/>
            <person name="Melnick R.L."/>
            <person name="Guiltinan M.J."/>
            <person name="Tyler B.M."/>
            <person name="Meinhardt L.W."/>
            <person name="Bailey B.A."/>
        </authorList>
    </citation>
    <scope>NUCLEOTIDE SEQUENCE [LARGE SCALE GENOMIC DNA]</scope>
    <source>
        <strain evidence="3">zdho120</strain>
    </source>
</reference>
<feature type="compositionally biased region" description="Low complexity" evidence="1">
    <location>
        <begin position="126"/>
        <end position="136"/>
    </location>
</feature>
<gene>
    <name evidence="2" type="ORF">PHMEG_00012161</name>
</gene>
<evidence type="ECO:0000256" key="1">
    <source>
        <dbReference type="SAM" id="MobiDB-lite"/>
    </source>
</evidence>
<name>A0A225W9U7_9STRA</name>
<dbReference type="Proteomes" id="UP000198211">
    <property type="component" value="Unassembled WGS sequence"/>
</dbReference>
<evidence type="ECO:0000313" key="3">
    <source>
        <dbReference type="Proteomes" id="UP000198211"/>
    </source>
</evidence>
<accession>A0A225W9U7</accession>